<dbReference type="AlphaFoldDB" id="A0A8J5KUX1"/>
<reference evidence="4 5" key="1">
    <citation type="submission" date="2020-08" db="EMBL/GenBank/DDBJ databases">
        <title>Plant Genome Project.</title>
        <authorList>
            <person name="Zhang R.-G."/>
        </authorList>
    </citation>
    <scope>NUCLEOTIDE SEQUENCE [LARGE SCALE GENOMIC DNA]</scope>
    <source>
        <tissue evidence="4">Rhizome</tissue>
    </source>
</reference>
<sequence length="602" mass="66613">MASSALKAVAERVGPAARKQALTLTDVAAARIRHLLDLRLRPYLRLGVKARGCNGLSYTLNYTGSSCRLLLAFLSSHFLFFALLLEPNDTFTTKAIAHALLVLRFQVVDVMPMPAASSSSSSSSSSAVEIPDCYRPRDPILVRPRHDTPHHTLYLSNLDDQHFLRFTIKYLYAFRREVPTDTLVASLAEVLVHYYPLAGRLRPASGNGDKFELDCNGEGALLAEAFADGLTADKFIAGSSTPNKSWRKLLCRVDSQSFIGVPPLVVQVSRPKLFFDFSIDLGGKQRNFIDSCLVMTDQVTRLSCGGMILCAAINHCLCDGIGSSQFLRAWALLTVNPDSALPVAPFHDRRILEPRRPPRIAFPHPEFTAPEAPPVPSQFLFSEPLLPVSLTFTSAHILRLKRRSAPSLKCTSFEVLAVHIWRAWVKSLHPPPSSQIPIKLLFSADARRRLIPELPDGYYGNGFVLACAETTARDLLASSACYGVELVQEAKARVSNEYVRSMVDLLEERRAKPDLASSLVISPWTKLGLEDVDFGEGRPLHVGPVTSEIYCLFLPVIGDLHAFTVLLSMPHGLADRFREHCKENLEDDDDGDGDREAKNWVN</sequence>
<organism evidence="4 5">
    <name type="scientific">Zingiber officinale</name>
    <name type="common">Ginger</name>
    <name type="synonym">Amomum zingiber</name>
    <dbReference type="NCBI Taxonomy" id="94328"/>
    <lineage>
        <taxon>Eukaryota</taxon>
        <taxon>Viridiplantae</taxon>
        <taxon>Streptophyta</taxon>
        <taxon>Embryophyta</taxon>
        <taxon>Tracheophyta</taxon>
        <taxon>Spermatophyta</taxon>
        <taxon>Magnoliopsida</taxon>
        <taxon>Liliopsida</taxon>
        <taxon>Zingiberales</taxon>
        <taxon>Zingiberaceae</taxon>
        <taxon>Zingiber</taxon>
    </lineage>
</organism>
<evidence type="ECO:0000256" key="3">
    <source>
        <dbReference type="ARBA" id="ARBA00023315"/>
    </source>
</evidence>
<dbReference type="Pfam" id="PF02458">
    <property type="entry name" value="Transferase"/>
    <property type="match status" value="2"/>
</dbReference>
<dbReference type="EMBL" id="JACMSC010000011">
    <property type="protein sequence ID" value="KAG6500318.1"/>
    <property type="molecule type" value="Genomic_DNA"/>
</dbReference>
<dbReference type="InterPro" id="IPR050317">
    <property type="entry name" value="Plant_Fungal_Acyltransferase"/>
</dbReference>
<dbReference type="InterPro" id="IPR035903">
    <property type="entry name" value="HesB-like_dom_sf"/>
</dbReference>
<dbReference type="GO" id="GO:0016747">
    <property type="term" value="F:acyltransferase activity, transferring groups other than amino-acyl groups"/>
    <property type="evidence" value="ECO:0007669"/>
    <property type="project" value="TreeGrafter"/>
</dbReference>
<gene>
    <name evidence="4" type="ORF">ZIOFF_040161</name>
</gene>
<protein>
    <recommendedName>
        <fullName evidence="6">Omega-hydroxypalmitate O-feruloyl transferase</fullName>
    </recommendedName>
</protein>
<dbReference type="Proteomes" id="UP000734854">
    <property type="component" value="Unassembled WGS sequence"/>
</dbReference>
<evidence type="ECO:0000256" key="2">
    <source>
        <dbReference type="ARBA" id="ARBA00022679"/>
    </source>
</evidence>
<accession>A0A8J5KUX1</accession>
<dbReference type="PANTHER" id="PTHR31642">
    <property type="entry name" value="TRICHOTHECENE 3-O-ACETYLTRANSFERASE"/>
    <property type="match status" value="1"/>
</dbReference>
<keyword evidence="2" id="KW-0808">Transferase</keyword>
<dbReference type="SUPFAM" id="SSF89360">
    <property type="entry name" value="HesB-like domain"/>
    <property type="match status" value="1"/>
</dbReference>
<dbReference type="InterPro" id="IPR023213">
    <property type="entry name" value="CAT-like_dom_sf"/>
</dbReference>
<evidence type="ECO:0008006" key="6">
    <source>
        <dbReference type="Google" id="ProtNLM"/>
    </source>
</evidence>
<comment type="similarity">
    <text evidence="1">Belongs to the plant acyltransferase family.</text>
</comment>
<dbReference type="PANTHER" id="PTHR31642:SF5">
    <property type="entry name" value="OS01G0104900 PROTEIN"/>
    <property type="match status" value="1"/>
</dbReference>
<evidence type="ECO:0000256" key="1">
    <source>
        <dbReference type="ARBA" id="ARBA00009861"/>
    </source>
</evidence>
<comment type="caution">
    <text evidence="4">The sequence shown here is derived from an EMBL/GenBank/DDBJ whole genome shotgun (WGS) entry which is preliminary data.</text>
</comment>
<proteinExistence type="inferred from homology"/>
<dbReference type="Gene3D" id="2.60.300.12">
    <property type="entry name" value="HesB-like domain"/>
    <property type="match status" value="1"/>
</dbReference>
<keyword evidence="5" id="KW-1185">Reference proteome</keyword>
<dbReference type="Gene3D" id="3.30.559.10">
    <property type="entry name" value="Chloramphenicol acetyltransferase-like domain"/>
    <property type="match status" value="2"/>
</dbReference>
<keyword evidence="3" id="KW-0012">Acyltransferase</keyword>
<name>A0A8J5KUX1_ZINOF</name>
<evidence type="ECO:0000313" key="5">
    <source>
        <dbReference type="Proteomes" id="UP000734854"/>
    </source>
</evidence>
<evidence type="ECO:0000313" key="4">
    <source>
        <dbReference type="EMBL" id="KAG6500318.1"/>
    </source>
</evidence>